<feature type="chain" id="PRO_5021908764" description="BPTI/Kunitz inhibitor domain-containing protein" evidence="7">
    <location>
        <begin position="30"/>
        <end position="1306"/>
    </location>
</feature>
<feature type="domain" description="BPTI/Kunitz inhibitor" evidence="8">
    <location>
        <begin position="844"/>
        <end position="907"/>
    </location>
</feature>
<dbReference type="Pfam" id="PF00014">
    <property type="entry name" value="Kunitz_BPTI"/>
    <property type="match status" value="10"/>
</dbReference>
<evidence type="ECO:0000256" key="5">
    <source>
        <dbReference type="ARBA" id="ARBA00023157"/>
    </source>
</evidence>
<feature type="signal peptide" evidence="7">
    <location>
        <begin position="1"/>
        <end position="29"/>
    </location>
</feature>
<dbReference type="PRINTS" id="PR00759">
    <property type="entry name" value="BASICPTASE"/>
</dbReference>
<dbReference type="InterPro" id="IPR002223">
    <property type="entry name" value="Kunitz_BPTI"/>
</dbReference>
<evidence type="ECO:0000256" key="4">
    <source>
        <dbReference type="ARBA" id="ARBA00022900"/>
    </source>
</evidence>
<feature type="compositionally biased region" description="Acidic residues" evidence="6">
    <location>
        <begin position="136"/>
        <end position="148"/>
    </location>
</feature>
<feature type="domain" description="BPTI/Kunitz inhibitor" evidence="8">
    <location>
        <begin position="311"/>
        <end position="367"/>
    </location>
</feature>
<keyword evidence="5" id="KW-1015">Disulfide bond</keyword>
<reference evidence="9 10" key="1">
    <citation type="submission" date="2019-07" db="EMBL/GenBank/DDBJ databases">
        <authorList>
            <person name="Jastrzebski P J."/>
            <person name="Paukszto L."/>
            <person name="Jastrzebski P J."/>
        </authorList>
    </citation>
    <scope>NUCLEOTIDE SEQUENCE [LARGE SCALE GENOMIC DNA]</scope>
    <source>
        <strain evidence="9 10">WMS-il1</strain>
    </source>
</reference>
<evidence type="ECO:0000256" key="7">
    <source>
        <dbReference type="SAM" id="SignalP"/>
    </source>
</evidence>
<dbReference type="PANTHER" id="PTHR10083">
    <property type="entry name" value="KUNITZ-TYPE PROTEASE INHIBITOR-RELATED"/>
    <property type="match status" value="1"/>
</dbReference>
<evidence type="ECO:0000259" key="8">
    <source>
        <dbReference type="PROSITE" id="PS50279"/>
    </source>
</evidence>
<dbReference type="SUPFAM" id="SSF57362">
    <property type="entry name" value="BPTI-like"/>
    <property type="match status" value="10"/>
</dbReference>
<keyword evidence="7" id="KW-0732">Signal</keyword>
<feature type="domain" description="BPTI/Kunitz inhibitor" evidence="8">
    <location>
        <begin position="233"/>
        <end position="294"/>
    </location>
</feature>
<dbReference type="FunFam" id="4.10.410.10:FF:000020">
    <property type="entry name" value="Collagen, type VI, alpha 3"/>
    <property type="match status" value="2"/>
</dbReference>
<comment type="subcellular location">
    <subcellularLocation>
        <location evidence="1">Secreted</location>
    </subcellularLocation>
</comment>
<dbReference type="Proteomes" id="UP000321570">
    <property type="component" value="Unassembled WGS sequence"/>
</dbReference>
<evidence type="ECO:0000256" key="6">
    <source>
        <dbReference type="SAM" id="MobiDB-lite"/>
    </source>
</evidence>
<keyword evidence="2" id="KW-0964">Secreted</keyword>
<evidence type="ECO:0000256" key="3">
    <source>
        <dbReference type="ARBA" id="ARBA00022690"/>
    </source>
</evidence>
<dbReference type="EMBL" id="CABIJS010000555">
    <property type="protein sequence ID" value="VUZ53243.1"/>
    <property type="molecule type" value="Genomic_DNA"/>
</dbReference>
<feature type="domain" description="BPTI/Kunitz inhibitor" evidence="8">
    <location>
        <begin position="1124"/>
        <end position="1182"/>
    </location>
</feature>
<evidence type="ECO:0000256" key="1">
    <source>
        <dbReference type="ARBA" id="ARBA00004613"/>
    </source>
</evidence>
<dbReference type="Gene3D" id="4.10.410.10">
    <property type="entry name" value="Pancreatic trypsin inhibitor Kunitz domain"/>
    <property type="match status" value="11"/>
</dbReference>
<dbReference type="InterPro" id="IPR020901">
    <property type="entry name" value="Prtase_inh_Kunz-CS"/>
</dbReference>
<feature type="domain" description="BPTI/Kunitz inhibitor" evidence="8">
    <location>
        <begin position="1074"/>
        <end position="1124"/>
    </location>
</feature>
<gene>
    <name evidence="9" type="ORF">WMSIL1_LOCUS11536</name>
</gene>
<evidence type="ECO:0000313" key="9">
    <source>
        <dbReference type="EMBL" id="VUZ53243.1"/>
    </source>
</evidence>
<keyword evidence="3" id="KW-0646">Protease inhibitor</keyword>
<dbReference type="PROSITE" id="PS50279">
    <property type="entry name" value="BPTI_KUNITZ_2"/>
    <property type="match status" value="8"/>
</dbReference>
<feature type="region of interest" description="Disordered" evidence="6">
    <location>
        <begin position="81"/>
        <end position="149"/>
    </location>
</feature>
<feature type="domain" description="BPTI/Kunitz inhibitor" evidence="8">
    <location>
        <begin position="378"/>
        <end position="430"/>
    </location>
</feature>
<protein>
    <recommendedName>
        <fullName evidence="8">BPTI/Kunitz inhibitor domain-containing protein</fullName>
    </recommendedName>
</protein>
<evidence type="ECO:0000256" key="2">
    <source>
        <dbReference type="ARBA" id="ARBA00022525"/>
    </source>
</evidence>
<keyword evidence="10" id="KW-1185">Reference proteome</keyword>
<dbReference type="GO" id="GO:0004867">
    <property type="term" value="F:serine-type endopeptidase inhibitor activity"/>
    <property type="evidence" value="ECO:0007669"/>
    <property type="project" value="UniProtKB-KW"/>
</dbReference>
<dbReference type="FunFam" id="4.10.410.10:FF:000011">
    <property type="entry name" value="Tissue factor pathway inhibitor"/>
    <property type="match status" value="1"/>
</dbReference>
<dbReference type="SMART" id="SM00131">
    <property type="entry name" value="KU"/>
    <property type="match status" value="11"/>
</dbReference>
<evidence type="ECO:0000313" key="10">
    <source>
        <dbReference type="Proteomes" id="UP000321570"/>
    </source>
</evidence>
<name>A0A564Z2Q7_HYMDI</name>
<dbReference type="InterPro" id="IPR050098">
    <property type="entry name" value="TFPI/VKTCI-like"/>
</dbReference>
<dbReference type="GO" id="GO:0005615">
    <property type="term" value="C:extracellular space"/>
    <property type="evidence" value="ECO:0007669"/>
    <property type="project" value="TreeGrafter"/>
</dbReference>
<organism evidence="9 10">
    <name type="scientific">Hymenolepis diminuta</name>
    <name type="common">Rat tapeworm</name>
    <dbReference type="NCBI Taxonomy" id="6216"/>
    <lineage>
        <taxon>Eukaryota</taxon>
        <taxon>Metazoa</taxon>
        <taxon>Spiralia</taxon>
        <taxon>Lophotrochozoa</taxon>
        <taxon>Platyhelminthes</taxon>
        <taxon>Cestoda</taxon>
        <taxon>Eucestoda</taxon>
        <taxon>Cyclophyllidea</taxon>
        <taxon>Hymenolepididae</taxon>
        <taxon>Hymenolepis</taxon>
    </lineage>
</organism>
<keyword evidence="4" id="KW-0722">Serine protease inhibitor</keyword>
<accession>A0A564Z2Q7</accession>
<dbReference type="CDD" id="cd00109">
    <property type="entry name" value="Kunitz-type"/>
    <property type="match status" value="7"/>
</dbReference>
<proteinExistence type="predicted"/>
<feature type="domain" description="BPTI/Kunitz inhibitor" evidence="8">
    <location>
        <begin position="513"/>
        <end position="576"/>
    </location>
</feature>
<feature type="domain" description="BPTI/Kunitz inhibitor" evidence="8">
    <location>
        <begin position="740"/>
        <end position="790"/>
    </location>
</feature>
<feature type="compositionally biased region" description="Low complexity" evidence="6">
    <location>
        <begin position="97"/>
        <end position="126"/>
    </location>
</feature>
<dbReference type="InterPro" id="IPR036880">
    <property type="entry name" value="Kunitz_BPTI_sf"/>
</dbReference>
<sequence length="1306" mass="146056">MWTDVMPSPRTMWILLTFILFLSIQISRCDESPSDPHPDVQIEKGEIIVTEPDKDFTCDESALWKLVREHEEEIRRGRFEGFGTIPPTATTKDESAIGTPTDPETTTIPITGQSYTPEETTPTTPTTEDRKQKEMDESESTETVEIPESDSKAAPLIAIGNLLDPGYNRESCLKMSEIKPCPTARISGGYLWYYDQIEKQCLATSDCILNENRFESEEACKDTCQPKMPLKRCLAPPKVGFAQCAHNGTPAGPALTIQKAYFDKVLEKCSWFVYLGCGGSDNQFASIEECNATCMTSEALTTIRKSVQEICELPHMLSNGSDCDDLGQMSSRWYYDPKTRLCKEFGYTHCGGTANNFLSKSSCELYCGAKKLSQEEICELPPAVGDCVQQTAHEMWYYDRERGGCLSFAYSGCGGNENRFPSRSSCLETCQPQSDTPRVKYGSSEVEENEEGMILRQLERPSIEQLIALSEENDSDDEAPPATESPKETLATFPPLIYNLSDFTPQAIDIEPCRKRPETGQCTPIECFNGTGNCEPKRLTRWFFNPRTSNCENFAYSGCGGTANTFDSAQSCSVACKQRIMRPERDKRCDNDPKRDGCYSLPFPHHKNALAESPEVLFFFSIASGTCRAFHLKANGEGCSRDSYFTDGQECLKACAKSSPTEEDLPNRCFARKRNSVAIKCPLEHHNVSRWSFLSDLQQCVLFSECHDPNTPVSSSWGNNFESKELCEATCIPKGFKDICRLPKDTGPCKGGHARYYYDPSTSKCRLFMYGGCLGNGNRFNTKAECEEACGALSTVYETGGPVVKVDDTSAVQIQKTPQVPVEVFEEMRRITVMYSERYPWDFCLQHHTYGTCPRPRRIHDGSSEHGVHLTRFFYNRKTKHCEPYFYTGCGARGNHFETKSQCDNVCARRLRRSVSQICDASHIEECHGSGLRLWIYEADAGTCRQIEVCPPNITDSFQPQFGGIGDVFSLWPSLGGGGGVNGHLLPGTFASSSACYNHCLPPTPSGTDVTNICHMNPITSMSNDCRMMGERWYFDVKEGYCRSYYSCPVYGNNFPDAETCNSACRPKHITEVCRLPLDYGGCSKFLPRWYYNAGRRLCEQFSYGGCFGNSNRFLTKQECDNACTFNDVCGLLKPKEAEGNEPSTLRYYFNQSNGMCEKFFFSGKIPQGNNFPNEATCRSVCISSPNLLPISVKINRMAVSMSRLATKFGHVARQPLLTRGHKPACISSSQLLGILKNETIQNCHPGGTVTELAFAYDGATNSCFATMIYVCLDYPNEPYRIRILGRPLIFESETHCENECLLGKR</sequence>
<dbReference type="PROSITE" id="PS00280">
    <property type="entry name" value="BPTI_KUNITZ_1"/>
    <property type="match status" value="4"/>
</dbReference>